<protein>
    <submittedName>
        <fullName evidence="1">Uncharacterized protein</fullName>
    </submittedName>
</protein>
<gene>
    <name evidence="1" type="ORF">BJ138DRAFT_1138545</name>
</gene>
<dbReference type="Proteomes" id="UP000790377">
    <property type="component" value="Unassembled WGS sequence"/>
</dbReference>
<reference evidence="1" key="1">
    <citation type="journal article" date="2021" name="New Phytol.">
        <title>Evolutionary innovations through gain and loss of genes in the ectomycorrhizal Boletales.</title>
        <authorList>
            <person name="Wu G."/>
            <person name="Miyauchi S."/>
            <person name="Morin E."/>
            <person name="Kuo A."/>
            <person name="Drula E."/>
            <person name="Varga T."/>
            <person name="Kohler A."/>
            <person name="Feng B."/>
            <person name="Cao Y."/>
            <person name="Lipzen A."/>
            <person name="Daum C."/>
            <person name="Hundley H."/>
            <person name="Pangilinan J."/>
            <person name="Johnson J."/>
            <person name="Barry K."/>
            <person name="LaButti K."/>
            <person name="Ng V."/>
            <person name="Ahrendt S."/>
            <person name="Min B."/>
            <person name="Choi I.G."/>
            <person name="Park H."/>
            <person name="Plett J.M."/>
            <person name="Magnuson J."/>
            <person name="Spatafora J.W."/>
            <person name="Nagy L.G."/>
            <person name="Henrissat B."/>
            <person name="Grigoriev I.V."/>
            <person name="Yang Z.L."/>
            <person name="Xu J."/>
            <person name="Martin F.M."/>
        </authorList>
    </citation>
    <scope>NUCLEOTIDE SEQUENCE</scope>
    <source>
        <strain evidence="1">ATCC 28755</strain>
    </source>
</reference>
<name>A0ACB7ZVN1_9AGAM</name>
<dbReference type="EMBL" id="MU268484">
    <property type="protein sequence ID" value="KAH7904408.1"/>
    <property type="molecule type" value="Genomic_DNA"/>
</dbReference>
<evidence type="ECO:0000313" key="1">
    <source>
        <dbReference type="EMBL" id="KAH7904408.1"/>
    </source>
</evidence>
<keyword evidence="2" id="KW-1185">Reference proteome</keyword>
<sequence>MPLPTSSEPSKSPSFAGPFESISSGSGYIRTCVCGRSFFQPNAFSTHERSCSRTKKRLSGALVKAKELWSSRKRQRVMIQAANESGSEIARATAPIEDVSQSDLALEAVDQSVNQNAICPSSTNSNDDPGLSLAECRPRRENRRMPQRYRDVLPHQLSAPPPPGTNPPVPSPNLPAAILQSQVSGADASPPTIIPRLLETARNKFGLFRRFVGDKFPSHDPEEYATATEPTNPPSLLPQPSLNADTNISYHPYPNHNSFRLGEWYWNGSAQKSKASFKELLDIIKDPDFDTKDIEDTNWRQVDQLLADGDSEDEWIGLNAANWTNTPITLSVPFSKKSTTPGPKDFVAGEFYHRSIVSPQRSGATQDAIQVHGELYTSPAFIDAHNNVQNLPGEPGCDRPRVIIALQFWSDSTHLTSFGNAKLWPLYLWFGNESKYRRCKPSCHLCNHVAYFQPLPDSFKDFVAKHAGGKGPARDLMTHCHREFLHAQWDTLLDDEILLACIRNMGGCPCPRCLIPLSRVPDLGMARDMAQRRTLARTDDAHRRNAISNARKLIYEQGWAVDSAPVERLLKPDSLVPTANAFSGKLTPLGVDIFVMFIVDLLHEVEIGAWKALFIHLLWILEALSTSLIHKLDQRYRQVRTFGQSTIRRFSRNSSELKKMAARDYEDLLQCAIPVFDGLLTGKHNKCVLRLLFIFAHWHALAKLRMHTDATLALLDRETISLGAILRDFQKGVCPAFNTRELKREADAQMRRSNAQNNESQKKSKTVHEALGDSSASPNELSRSTRRPKTLNLHTYKFHALAPHARWYTRTSRKQYVKQMTQIERRQTRIRSIHMRLGNQAKGVPLGKDECVVNSLEVHHVIGSSQNIPWDIPSFVQKYAGDPAIREFVPQLKKHLLPRIRAILQSEIAESQGPTTYDGHAQVSSEDNWHFVFFKNKQMYEHKLMRINYTTYDVQRAQDVGTASNDPEDCVNHHPFLYAQLLGIFHANVIYTGPGTPNYNPHHVGFLWVRWYKVIDDIATGWDARTLDRVCFLPMANEDAFGFLDPKDVLRSCHLIPAFASGKRHADGVGLSRCVSDSDDWRCYYVNRFVDRDMVMRYHVGLGVGHIHATPPLDSC</sequence>
<evidence type="ECO:0000313" key="2">
    <source>
        <dbReference type="Proteomes" id="UP000790377"/>
    </source>
</evidence>
<comment type="caution">
    <text evidence="1">The sequence shown here is derived from an EMBL/GenBank/DDBJ whole genome shotgun (WGS) entry which is preliminary data.</text>
</comment>
<proteinExistence type="predicted"/>
<organism evidence="1 2">
    <name type="scientific">Hygrophoropsis aurantiaca</name>
    <dbReference type="NCBI Taxonomy" id="72124"/>
    <lineage>
        <taxon>Eukaryota</taxon>
        <taxon>Fungi</taxon>
        <taxon>Dikarya</taxon>
        <taxon>Basidiomycota</taxon>
        <taxon>Agaricomycotina</taxon>
        <taxon>Agaricomycetes</taxon>
        <taxon>Agaricomycetidae</taxon>
        <taxon>Boletales</taxon>
        <taxon>Coniophorineae</taxon>
        <taxon>Hygrophoropsidaceae</taxon>
        <taxon>Hygrophoropsis</taxon>
    </lineage>
</organism>
<accession>A0ACB7ZVN1</accession>